<dbReference type="RefSeq" id="WP_006097811.1">
    <property type="nucleotide sequence ID" value="NZ_DS989841.1"/>
</dbReference>
<evidence type="ECO:0000256" key="2">
    <source>
        <dbReference type="ARBA" id="ARBA00022525"/>
    </source>
</evidence>
<dbReference type="PRINTS" id="PR00313">
    <property type="entry name" value="CABNDNGRPT"/>
</dbReference>
<comment type="subcellular location">
    <subcellularLocation>
        <location evidence="1">Secreted</location>
    </subcellularLocation>
</comment>
<dbReference type="eggNOG" id="COG2931">
    <property type="taxonomic scope" value="Bacteria"/>
</dbReference>
<reference evidence="4 5" key="1">
    <citation type="submission" date="2008-07" db="EMBL/GenBank/DDBJ databases">
        <authorList>
            <person name="Tandeau de Marsac N."/>
            <person name="Ferriera S."/>
            <person name="Johnson J."/>
            <person name="Kravitz S."/>
            <person name="Beeson K."/>
            <person name="Sutton G."/>
            <person name="Rogers Y.-H."/>
            <person name="Friedman R."/>
            <person name="Frazier M."/>
            <person name="Venter J.C."/>
        </authorList>
    </citation>
    <scope>NUCLEOTIDE SEQUENCE [LARGE SCALE GENOMIC DNA]</scope>
    <source>
        <strain evidence="4 5">PCC 7420</strain>
    </source>
</reference>
<dbReference type="Pfam" id="PF00353">
    <property type="entry name" value="HemolysinCabind"/>
    <property type="match status" value="8"/>
</dbReference>
<dbReference type="Pfam" id="PF04151">
    <property type="entry name" value="PPC"/>
    <property type="match status" value="1"/>
</dbReference>
<dbReference type="EMBL" id="DS989841">
    <property type="protein sequence ID" value="EDX78357.1"/>
    <property type="molecule type" value="Genomic_DNA"/>
</dbReference>
<dbReference type="Gene3D" id="2.150.10.10">
    <property type="entry name" value="Serralysin-like metalloprotease, C-terminal"/>
    <property type="match status" value="4"/>
</dbReference>
<evidence type="ECO:0000313" key="5">
    <source>
        <dbReference type="Proteomes" id="UP000003835"/>
    </source>
</evidence>
<accession>B4VHX3</accession>
<dbReference type="PROSITE" id="PS00330">
    <property type="entry name" value="HEMOLYSIN_CALCIUM"/>
    <property type="match status" value="4"/>
</dbReference>
<dbReference type="InterPro" id="IPR050557">
    <property type="entry name" value="RTX_toxin/Mannuronan_C5-epim"/>
</dbReference>
<organism evidence="4 5">
    <name type="scientific">Coleofasciculus chthonoplastes PCC 7420</name>
    <dbReference type="NCBI Taxonomy" id="118168"/>
    <lineage>
        <taxon>Bacteria</taxon>
        <taxon>Bacillati</taxon>
        <taxon>Cyanobacteriota</taxon>
        <taxon>Cyanophyceae</taxon>
        <taxon>Coleofasciculales</taxon>
        <taxon>Coleofasciculaceae</taxon>
        <taxon>Coleofasciculus</taxon>
    </lineage>
</organism>
<name>B4VHX3_9CYAN</name>
<sequence length="539" mass="54169">MASLATTSTLNLGAIIGTPGNDITVGTNQSDRIFGFDGDDGIFSLDGNDVVFGGAGVDIIIGGGGDDLLFGEDGNDLIFGDSQVFGVIGNDIIFGGEGFDVLFGGAGNDGLDGGNGDDVLHGEDGNDILNGGNGNDNLNGGAGNDILEGDDGDDFLSGGDEADILNGGNGNDRMFGDAGDDLLNGNAGDDIINGGDGNDQAFGGLGNDRFFLGAGNDQVFGEDGNDLADGEAGDDLLDGGAGADILFGSLGNDSLVGGDDDDFLVAGVGNDSLSGDAGNDTLIGVDPFVPTFGFGQGEIDTLSGGEGVDTFVLGQDDQVFYVGEGNNDYALITDFIFGEDIIQFAENPTGSVSVSEEGDAGQTLFDAQVIPGGSGTLDSITGTVANNNDVDLFQISLDGGGTFSATTVGGATFDTQLFLFDDSGLLVRQNDDSSGTLQSTISDSSFDPLAPGTYFLAISSFNNDPVGSPPSFPGGGFSSGDYTIELSGVEATPPTFSFGASPDGLPEGTGIFFGDDLIAILQDTSPFGPSLNSDSLLFA</sequence>
<protein>
    <submittedName>
        <fullName evidence="4">Bacterial pre-peptidase C-terminal domain family</fullName>
    </submittedName>
</protein>
<dbReference type="SUPFAM" id="SSF51120">
    <property type="entry name" value="beta-Roll"/>
    <property type="match status" value="3"/>
</dbReference>
<dbReference type="InterPro" id="IPR007280">
    <property type="entry name" value="Peptidase_C_arc/bac"/>
</dbReference>
<dbReference type="GO" id="GO:0005509">
    <property type="term" value="F:calcium ion binding"/>
    <property type="evidence" value="ECO:0007669"/>
    <property type="project" value="InterPro"/>
</dbReference>
<dbReference type="InterPro" id="IPR018511">
    <property type="entry name" value="Hemolysin-typ_Ca-bd_CS"/>
</dbReference>
<dbReference type="SUPFAM" id="SSF89260">
    <property type="entry name" value="Collagen-binding domain"/>
    <property type="match status" value="1"/>
</dbReference>
<dbReference type="NCBIfam" id="NF038127">
    <property type="entry name" value="FDP_fam"/>
    <property type="match status" value="1"/>
</dbReference>
<gene>
    <name evidence="4" type="ORF">MC7420_7010</name>
</gene>
<dbReference type="Gene3D" id="2.60.120.380">
    <property type="match status" value="1"/>
</dbReference>
<dbReference type="PANTHER" id="PTHR38340">
    <property type="entry name" value="S-LAYER PROTEIN"/>
    <property type="match status" value="1"/>
</dbReference>
<feature type="domain" description="Peptidase C-terminal archaeal/bacterial" evidence="3">
    <location>
        <begin position="389"/>
        <end position="460"/>
    </location>
</feature>
<evidence type="ECO:0000313" key="4">
    <source>
        <dbReference type="EMBL" id="EDX78357.1"/>
    </source>
</evidence>
<dbReference type="HOGENOM" id="CLU_505004_0_0_3"/>
<dbReference type="PANTHER" id="PTHR38340:SF1">
    <property type="entry name" value="S-LAYER PROTEIN"/>
    <property type="match status" value="1"/>
</dbReference>
<evidence type="ECO:0000256" key="1">
    <source>
        <dbReference type="ARBA" id="ARBA00004613"/>
    </source>
</evidence>
<dbReference type="InterPro" id="IPR001343">
    <property type="entry name" value="Hemolysn_Ca-bd"/>
</dbReference>
<proteinExistence type="predicted"/>
<dbReference type="Proteomes" id="UP000003835">
    <property type="component" value="Unassembled WGS sequence"/>
</dbReference>
<dbReference type="AlphaFoldDB" id="B4VHX3"/>
<keyword evidence="2" id="KW-0964">Secreted</keyword>
<keyword evidence="5" id="KW-1185">Reference proteome</keyword>
<dbReference type="GO" id="GO:0005576">
    <property type="term" value="C:extracellular region"/>
    <property type="evidence" value="ECO:0007669"/>
    <property type="project" value="UniProtKB-SubCell"/>
</dbReference>
<evidence type="ECO:0000259" key="3">
    <source>
        <dbReference type="Pfam" id="PF04151"/>
    </source>
</evidence>
<dbReference type="STRING" id="118168.MC7420_7010"/>
<dbReference type="InterPro" id="IPR011049">
    <property type="entry name" value="Serralysin-like_metalloprot_C"/>
</dbReference>